<name>A0A2N6RXJ0_9BIFI</name>
<feature type="transmembrane region" description="Helical" evidence="7">
    <location>
        <begin position="339"/>
        <end position="358"/>
    </location>
</feature>
<dbReference type="PANTHER" id="PTHR34697">
    <property type="entry name" value="PHOSPHATIDYLGLYCEROL LYSYLTRANSFERASE"/>
    <property type="match status" value="1"/>
</dbReference>
<evidence type="ECO:0000256" key="6">
    <source>
        <dbReference type="SAM" id="MobiDB-lite"/>
    </source>
</evidence>
<evidence type="ECO:0000256" key="4">
    <source>
        <dbReference type="ARBA" id="ARBA00022989"/>
    </source>
</evidence>
<protein>
    <recommendedName>
        <fullName evidence="8">Phosphatidylglycerol lysyltransferase C-terminal domain-containing protein</fullName>
    </recommendedName>
</protein>
<dbReference type="InterPro" id="IPR051211">
    <property type="entry name" value="PG_lysyltransferase"/>
</dbReference>
<evidence type="ECO:0000259" key="8">
    <source>
        <dbReference type="Pfam" id="PF09924"/>
    </source>
</evidence>
<dbReference type="InterPro" id="IPR024320">
    <property type="entry name" value="LPG_synthase_C"/>
</dbReference>
<proteinExistence type="predicted"/>
<keyword evidence="2" id="KW-1003">Cell membrane</keyword>
<reference evidence="9 10" key="1">
    <citation type="submission" date="2017-09" db="EMBL/GenBank/DDBJ databases">
        <title>Bacterial strain isolated from the female urinary microbiota.</title>
        <authorList>
            <person name="Thomas-White K."/>
            <person name="Kumar N."/>
            <person name="Forster S."/>
            <person name="Putonti C."/>
            <person name="Lawley T."/>
            <person name="Wolfe A.J."/>
        </authorList>
    </citation>
    <scope>NUCLEOTIDE SEQUENCE [LARGE SCALE GENOMIC DNA]</scope>
    <source>
        <strain evidence="9 10">UMB1686</strain>
    </source>
</reference>
<feature type="transmembrane region" description="Helical" evidence="7">
    <location>
        <begin position="370"/>
        <end position="390"/>
    </location>
</feature>
<feature type="domain" description="Phosphatidylglycerol lysyltransferase C-terminal" evidence="8">
    <location>
        <begin position="548"/>
        <end position="878"/>
    </location>
</feature>
<evidence type="ECO:0000256" key="1">
    <source>
        <dbReference type="ARBA" id="ARBA00004651"/>
    </source>
</evidence>
<keyword evidence="4 7" id="KW-1133">Transmembrane helix</keyword>
<feature type="transmembrane region" description="Helical" evidence="7">
    <location>
        <begin position="402"/>
        <end position="425"/>
    </location>
</feature>
<gene>
    <name evidence="9" type="ORF">CJ216_01130</name>
</gene>
<comment type="subcellular location">
    <subcellularLocation>
        <location evidence="1">Cell membrane</location>
        <topology evidence="1">Multi-pass membrane protein</topology>
    </subcellularLocation>
</comment>
<dbReference type="Proteomes" id="UP000235771">
    <property type="component" value="Unassembled WGS sequence"/>
</dbReference>
<dbReference type="GO" id="GO:0055091">
    <property type="term" value="P:phospholipid homeostasis"/>
    <property type="evidence" value="ECO:0007669"/>
    <property type="project" value="TreeGrafter"/>
</dbReference>
<dbReference type="Pfam" id="PF09924">
    <property type="entry name" value="LPG_synthase_C"/>
    <property type="match status" value="1"/>
</dbReference>
<keyword evidence="10" id="KW-1185">Reference proteome</keyword>
<sequence>MALSFFNKHKLRGQEDGQQKSLNHSSNQTSSHIRVFLHDFISWLRQRVFALTITCIFIVINCLHWFARTLMHIYTYGTNATLAQLFMRHHPAKGSSFFFGHANMSELIVKICHSLVFVNSMPSLLVNCFLVIILIGVAETRISRLRIVSIAVSSTIIGIVVGLTIIGNLSMLISNMHWITRIPIRLSPFTLFIGAFMASSANESILWHRRMLVIGYAVTSAMMLYSGNPGDYCTIIAAFTGHIIGNIVCKPKGIKHNVNWWEGTDYEIRKLFAYAQGIIALGPLLALSSRSHAGILTTLGLFMSPQMGSKPWVTRCISNYSANSCLLHSGLHHATIGGVWIRILLPIVTMLIVAWGMLRGRKLAAWTSIVINAITVLYAGMYFTILPLIATNQHISIHQHNAVAVAFMLTALPPLLMTILLAINLKHFSITTSRFQVRVGLIAIIVTLWITAVGYVTFGLMIADNFKPIANIHHLLRDLPGRWMPMGFGNRSNAMLRTETPLSSILAQSVGVIFWAVLFIVCFTWFRSKISTNEKDREKASSLVELGGNTMSFMTTWPNNHYWFSPSGKSAIAYRLSYDIALTLTGPFGDSKEYKQDLRGFISLCEKNSWSPAFYAVHEHVRQELEKLGFTSIKVGTDMLVDPSKWQTRGKKWQDIRTAINKAKRDGISDILTTYKQASFDVQQQIVEISEEWAELKALPEMKFTLGGLDELQDERVKILYAIDENERVLGVTSWMPTYRNHKIIGWTLDFMRHRTDSPNGIMELLIARMAERLRDEGLENPESAVEFMSLSAAPLAGIGENVDSKNTDSKNAESENAESENNDAENATIADSQQSSNVINHALAMMSDILEPAYGFKSLYFFKKKFQPEASSVYVCYLDSAKLAQISLAVTHAYLPEASAKQILEMAKSLRPKTSELNK</sequence>
<dbReference type="GO" id="GO:0005886">
    <property type="term" value="C:plasma membrane"/>
    <property type="evidence" value="ECO:0007669"/>
    <property type="project" value="UniProtKB-SubCell"/>
</dbReference>
<dbReference type="PANTHER" id="PTHR34697:SF2">
    <property type="entry name" value="PHOSPHATIDYLGLYCEROL LYSYLTRANSFERASE"/>
    <property type="match status" value="1"/>
</dbReference>
<dbReference type="RefSeq" id="WP_102694626.1">
    <property type="nucleotide sequence ID" value="NZ_JAKNCL010000002.1"/>
</dbReference>
<feature type="transmembrane region" description="Helical" evidence="7">
    <location>
        <begin position="107"/>
        <end position="135"/>
    </location>
</feature>
<evidence type="ECO:0000256" key="3">
    <source>
        <dbReference type="ARBA" id="ARBA00022692"/>
    </source>
</evidence>
<dbReference type="EMBL" id="PNGV01000001">
    <property type="protein sequence ID" value="PMC42743.1"/>
    <property type="molecule type" value="Genomic_DNA"/>
</dbReference>
<keyword evidence="5 7" id="KW-0472">Membrane</keyword>
<keyword evidence="3 7" id="KW-0812">Transmembrane</keyword>
<comment type="caution">
    <text evidence="9">The sequence shown here is derived from an EMBL/GenBank/DDBJ whole genome shotgun (WGS) entry which is preliminary data.</text>
</comment>
<organism evidence="9 10">
    <name type="scientific">Gardnerella greenwoodii</name>
    <dbReference type="NCBI Taxonomy" id="2914925"/>
    <lineage>
        <taxon>Bacteria</taxon>
        <taxon>Bacillati</taxon>
        <taxon>Actinomycetota</taxon>
        <taxon>Actinomycetes</taxon>
        <taxon>Bifidobacteriales</taxon>
        <taxon>Bifidobacteriaceae</taxon>
        <taxon>Gardnerella</taxon>
    </lineage>
</organism>
<accession>A0A2N6RXJ0</accession>
<dbReference type="GeneID" id="98326434"/>
<evidence type="ECO:0000256" key="5">
    <source>
        <dbReference type="ARBA" id="ARBA00023136"/>
    </source>
</evidence>
<feature type="transmembrane region" description="Helical" evidence="7">
    <location>
        <begin position="271"/>
        <end position="289"/>
    </location>
</feature>
<feature type="transmembrane region" description="Helical" evidence="7">
    <location>
        <begin position="437"/>
        <end position="458"/>
    </location>
</feature>
<feature type="transmembrane region" description="Helical" evidence="7">
    <location>
        <begin position="505"/>
        <end position="526"/>
    </location>
</feature>
<evidence type="ECO:0000313" key="10">
    <source>
        <dbReference type="Proteomes" id="UP000235771"/>
    </source>
</evidence>
<feature type="transmembrane region" description="Helical" evidence="7">
    <location>
        <begin position="147"/>
        <end position="166"/>
    </location>
</feature>
<evidence type="ECO:0000313" key="9">
    <source>
        <dbReference type="EMBL" id="PMC42743.1"/>
    </source>
</evidence>
<dbReference type="AlphaFoldDB" id="A0A2N6RXJ0"/>
<evidence type="ECO:0000256" key="7">
    <source>
        <dbReference type="SAM" id="Phobius"/>
    </source>
</evidence>
<feature type="transmembrane region" description="Helical" evidence="7">
    <location>
        <begin position="178"/>
        <end position="198"/>
    </location>
</feature>
<feature type="compositionally biased region" description="Basic and acidic residues" evidence="6">
    <location>
        <begin position="803"/>
        <end position="814"/>
    </location>
</feature>
<dbReference type="GO" id="GO:0016755">
    <property type="term" value="F:aminoacyltransferase activity"/>
    <property type="evidence" value="ECO:0007669"/>
    <property type="project" value="TreeGrafter"/>
</dbReference>
<evidence type="ECO:0000256" key="2">
    <source>
        <dbReference type="ARBA" id="ARBA00022475"/>
    </source>
</evidence>
<feature type="transmembrane region" description="Helical" evidence="7">
    <location>
        <begin position="48"/>
        <end position="67"/>
    </location>
</feature>
<feature type="region of interest" description="Disordered" evidence="6">
    <location>
        <begin position="799"/>
        <end position="833"/>
    </location>
</feature>